<dbReference type="PANTHER" id="PTHR43283">
    <property type="entry name" value="BETA-LACTAMASE-RELATED"/>
    <property type="match status" value="1"/>
</dbReference>
<evidence type="ECO:0000313" key="3">
    <source>
        <dbReference type="Proteomes" id="UP000255234"/>
    </source>
</evidence>
<dbReference type="AlphaFoldDB" id="A0A378NU65"/>
<dbReference type="InterPro" id="IPR012338">
    <property type="entry name" value="Beta-lactam/transpept-like"/>
</dbReference>
<reference evidence="2 3" key="1">
    <citation type="submission" date="2018-06" db="EMBL/GenBank/DDBJ databases">
        <authorList>
            <consortium name="Pathogen Informatics"/>
            <person name="Doyle S."/>
        </authorList>
    </citation>
    <scope>NUCLEOTIDE SEQUENCE [LARGE SCALE GENOMIC DNA]</scope>
    <source>
        <strain evidence="2 3">NCTC10571</strain>
    </source>
</reference>
<proteinExistence type="predicted"/>
<protein>
    <submittedName>
        <fullName evidence="2">Beta-lactamase</fullName>
    </submittedName>
</protein>
<accession>A0A378NU65</accession>
<sequence length="477" mass="55717">MINNNFLQEGISPSYFFQYVDTLTNLNLHSLVIYKDNKLLSKVHIAPYNEHEKQILFSVSKSFTAVAMMFALQDKLFALDTTIYSLLKHKLKFEPTEDLKSITIHHLLSMTYGFIDKEIQTFYLKKDWISEAFSLKLQTKPGTSFFYNNRCPFLCSAIIQELTGKNLLTYLQEKLFSHLNITNVSWEKNVQNYDKGSWGLSLTTEDLAKFGQFILNKGSWNNKQLLAPEYIEKLLTVYINTDDKVFPDSKLGYGYYFWKCQPEKAFRCAGLFGQYCIILPEENMVIAITSNAENEQKQAILSATWKFLDQIKKDNKSSTQDLSSLNNYLSKLHLPYLSNDNSIIPEIFQQEFKFSHNPLNLNSISFSQISPDYIRINITLNTRKYNLLAKLNAWQKNNTNSENDNFDSCTTIFYENPYANYGWQNNKLNLKLVYNQGIFIDTLEFNYYNHQLYLHYNPTPSFIIRTKPHYLISNPIK</sequence>
<dbReference type="InterPro" id="IPR001466">
    <property type="entry name" value="Beta-lactam-related"/>
</dbReference>
<dbReference type="RefSeq" id="WP_115151751.1">
    <property type="nucleotide sequence ID" value="NZ_UGPP01000001.1"/>
</dbReference>
<dbReference type="InterPro" id="IPR050789">
    <property type="entry name" value="Diverse_Enzym_Activities"/>
</dbReference>
<dbReference type="Pfam" id="PF00144">
    <property type="entry name" value="Beta-lactamase"/>
    <property type="match status" value="1"/>
</dbReference>
<gene>
    <name evidence="2" type="ORF">NCTC10571_01573</name>
</gene>
<dbReference type="Gene3D" id="3.40.710.10">
    <property type="entry name" value="DD-peptidase/beta-lactamase superfamily"/>
    <property type="match status" value="1"/>
</dbReference>
<dbReference type="EMBL" id="UGPP01000001">
    <property type="protein sequence ID" value="STY71417.1"/>
    <property type="molecule type" value="Genomic_DNA"/>
</dbReference>
<evidence type="ECO:0000259" key="1">
    <source>
        <dbReference type="Pfam" id="PF00144"/>
    </source>
</evidence>
<dbReference type="PANTHER" id="PTHR43283:SF7">
    <property type="entry name" value="BETA-LACTAMASE-RELATED DOMAIN-CONTAINING PROTEIN"/>
    <property type="match status" value="1"/>
</dbReference>
<name>A0A378NU65_9FIRM</name>
<evidence type="ECO:0000313" key="2">
    <source>
        <dbReference type="EMBL" id="STY71417.1"/>
    </source>
</evidence>
<organism evidence="2 3">
    <name type="scientific">Megamonas hypermegale</name>
    <dbReference type="NCBI Taxonomy" id="158847"/>
    <lineage>
        <taxon>Bacteria</taxon>
        <taxon>Bacillati</taxon>
        <taxon>Bacillota</taxon>
        <taxon>Negativicutes</taxon>
        <taxon>Selenomonadales</taxon>
        <taxon>Selenomonadaceae</taxon>
        <taxon>Megamonas</taxon>
    </lineage>
</organism>
<dbReference type="SUPFAM" id="SSF56601">
    <property type="entry name" value="beta-lactamase/transpeptidase-like"/>
    <property type="match status" value="1"/>
</dbReference>
<feature type="domain" description="Beta-lactamase-related" evidence="1">
    <location>
        <begin position="30"/>
        <end position="297"/>
    </location>
</feature>
<dbReference type="Proteomes" id="UP000255234">
    <property type="component" value="Unassembled WGS sequence"/>
</dbReference>